<keyword evidence="2" id="KW-0812">Transmembrane</keyword>
<gene>
    <name evidence="4" type="ORF">Ate02nite_27140</name>
</gene>
<dbReference type="PANTHER" id="PTHR31082">
    <property type="entry name" value="PHEROMONE-REGULATED MEMBRANE PROTEIN 10"/>
    <property type="match status" value="1"/>
</dbReference>
<evidence type="ECO:0000259" key="3">
    <source>
        <dbReference type="Pfam" id="PF06738"/>
    </source>
</evidence>
<keyword evidence="5" id="KW-1185">Reference proteome</keyword>
<dbReference type="Pfam" id="PF06738">
    <property type="entry name" value="ThrE"/>
    <property type="match status" value="1"/>
</dbReference>
<dbReference type="Proteomes" id="UP000623608">
    <property type="component" value="Unassembled WGS sequence"/>
</dbReference>
<dbReference type="InterPro" id="IPR010619">
    <property type="entry name" value="ThrE-like_N"/>
</dbReference>
<dbReference type="PANTHER" id="PTHR31082:SF4">
    <property type="entry name" value="PHEROMONE-REGULATED MEMBRANE PROTEIN 10"/>
    <property type="match status" value="1"/>
</dbReference>
<evidence type="ECO:0000313" key="5">
    <source>
        <dbReference type="Proteomes" id="UP000623608"/>
    </source>
</evidence>
<feature type="transmembrane region" description="Helical" evidence="2">
    <location>
        <begin position="169"/>
        <end position="192"/>
    </location>
</feature>
<dbReference type="GO" id="GO:0022857">
    <property type="term" value="F:transmembrane transporter activity"/>
    <property type="evidence" value="ECO:0007669"/>
    <property type="project" value="InterPro"/>
</dbReference>
<evidence type="ECO:0000313" key="4">
    <source>
        <dbReference type="EMBL" id="GIF19984.1"/>
    </source>
</evidence>
<evidence type="ECO:0000256" key="2">
    <source>
        <dbReference type="SAM" id="Phobius"/>
    </source>
</evidence>
<name>A0A919TS82_9ACTN</name>
<organism evidence="4 5">
    <name type="scientific">Paractinoplanes tereljensis</name>
    <dbReference type="NCBI Taxonomy" id="571912"/>
    <lineage>
        <taxon>Bacteria</taxon>
        <taxon>Bacillati</taxon>
        <taxon>Actinomycetota</taxon>
        <taxon>Actinomycetes</taxon>
        <taxon>Micromonosporales</taxon>
        <taxon>Micromonosporaceae</taxon>
        <taxon>Paractinoplanes</taxon>
    </lineage>
</organism>
<proteinExistence type="inferred from homology"/>
<reference evidence="4" key="1">
    <citation type="submission" date="2021-01" db="EMBL/GenBank/DDBJ databases">
        <title>Whole genome shotgun sequence of Actinoplanes tereljensis NBRC 105297.</title>
        <authorList>
            <person name="Komaki H."/>
            <person name="Tamura T."/>
        </authorList>
    </citation>
    <scope>NUCLEOTIDE SEQUENCE</scope>
    <source>
        <strain evidence="4">NBRC 105297</strain>
    </source>
</reference>
<sequence length="412" mass="43700">MRPSGDDERRLLEFLLFLGSALTAAGEAVNQIEDHLRAVAAAYGAPDARVSVLPTYLVVALEPGRAATIEPTRQLRGGLRLDQTAALYGVLRAAGPDLPPDQGSHRVLQIVEQQPRFGRRLTVAGHALLTAGICLVLQPTWGDLVLATLFGLFVGVLKQLGARWRSIQLILPVAVAFLVASITFLLAGPGWADADLRAMIAPLVTFLPGAALTMAVVELSAGEMITGASRLVSGGLQLMLLAFGITAATEVVHVPAAEKLIDAPQNLIGWWAPWLGVLVLGVGTYLFHSAPKHSLPWLLLVLIAAWLGQYLGSQVFGGYLSGFFGALAMTPVAYFVERRPTGPPALVSFLPAFWLLVPGALGLIGVTEYLDQNAIAAAEDLIATIWSMIAIALGVLCGYPIYRSLARLIAGK</sequence>
<comment type="caution">
    <text evidence="4">The sequence shown here is derived from an EMBL/GenBank/DDBJ whole genome shotgun (WGS) entry which is preliminary data.</text>
</comment>
<comment type="similarity">
    <text evidence="1">Belongs to the ThrE exporter (TC 2.A.79) family.</text>
</comment>
<feature type="transmembrane region" description="Helical" evidence="2">
    <location>
        <begin position="198"/>
        <end position="219"/>
    </location>
</feature>
<feature type="transmembrane region" description="Helical" evidence="2">
    <location>
        <begin position="381"/>
        <end position="402"/>
    </location>
</feature>
<dbReference type="AlphaFoldDB" id="A0A919TS82"/>
<accession>A0A919TS82</accession>
<feature type="transmembrane region" description="Helical" evidence="2">
    <location>
        <begin position="231"/>
        <end position="248"/>
    </location>
</feature>
<feature type="transmembrane region" description="Helical" evidence="2">
    <location>
        <begin position="268"/>
        <end position="287"/>
    </location>
</feature>
<dbReference type="EMBL" id="BOMY01000020">
    <property type="protein sequence ID" value="GIF19984.1"/>
    <property type="molecule type" value="Genomic_DNA"/>
</dbReference>
<feature type="transmembrane region" description="Helical" evidence="2">
    <location>
        <begin position="144"/>
        <end position="162"/>
    </location>
</feature>
<dbReference type="RefSeq" id="WP_203805202.1">
    <property type="nucleotide sequence ID" value="NZ_BOMY01000020.1"/>
</dbReference>
<evidence type="ECO:0000256" key="1">
    <source>
        <dbReference type="ARBA" id="ARBA00034125"/>
    </source>
</evidence>
<feature type="transmembrane region" description="Helical" evidence="2">
    <location>
        <begin position="318"/>
        <end position="336"/>
    </location>
</feature>
<feature type="transmembrane region" description="Helical" evidence="2">
    <location>
        <begin position="348"/>
        <end position="369"/>
    </location>
</feature>
<feature type="domain" description="Threonine/serine exporter-like N-terminal" evidence="3">
    <location>
        <begin position="14"/>
        <end position="251"/>
    </location>
</feature>
<protein>
    <recommendedName>
        <fullName evidence="3">Threonine/serine exporter-like N-terminal domain-containing protein</fullName>
    </recommendedName>
</protein>
<keyword evidence="2" id="KW-1133">Transmembrane helix</keyword>
<dbReference type="InterPro" id="IPR051361">
    <property type="entry name" value="ThrE/Ser_Exporter"/>
</dbReference>
<feature type="transmembrane region" description="Helical" evidence="2">
    <location>
        <begin position="294"/>
        <end position="312"/>
    </location>
</feature>
<keyword evidence="2" id="KW-0472">Membrane</keyword>